<reference evidence="5" key="1">
    <citation type="journal article" date="2019" name="Int. J. Syst. Evol. Microbiol.">
        <title>The Global Catalogue of Microorganisms (GCM) 10K type strain sequencing project: providing services to taxonomists for standard genome sequencing and annotation.</title>
        <authorList>
            <consortium name="The Broad Institute Genomics Platform"/>
            <consortium name="The Broad Institute Genome Sequencing Center for Infectious Disease"/>
            <person name="Wu L."/>
            <person name="Ma J."/>
        </authorList>
    </citation>
    <scope>NUCLEOTIDE SEQUENCE [LARGE SCALE GENOMIC DNA]</scope>
    <source>
        <strain evidence="5">JCM 17906</strain>
    </source>
</reference>
<sequence>MSARGFTGGRRTSGPQRTDTRDALLAAAEECFTRFGVARVSMDEVAAAAGVSRPTLYRHFGDRESLVRAIVFARADRLVERVRRVVDAEQGLADKLVAGMLFVVQIGRGDEFIREMLRTGSPQGTNPLMAAHAASDAFAEAVWADTLRPAGVDLPMAYRWLTSVTFMLLDWHDYDELSEEYRRAILHRFLVPAFVRESSP</sequence>
<dbReference type="Pfam" id="PF00440">
    <property type="entry name" value="TetR_N"/>
    <property type="match status" value="1"/>
</dbReference>
<dbReference type="RefSeq" id="WP_345419415.1">
    <property type="nucleotide sequence ID" value="NZ_BAABGT010000041.1"/>
</dbReference>
<dbReference type="PANTHER" id="PTHR30055:SF146">
    <property type="entry name" value="HTH-TYPE TRANSCRIPTIONAL DUAL REGULATOR CECR"/>
    <property type="match status" value="1"/>
</dbReference>
<accession>A0ABP8RVL5</accession>
<comment type="caution">
    <text evidence="4">The sequence shown here is derived from an EMBL/GenBank/DDBJ whole genome shotgun (WGS) entry which is preliminary data.</text>
</comment>
<dbReference type="PRINTS" id="PR00455">
    <property type="entry name" value="HTHTETR"/>
</dbReference>
<feature type="domain" description="HTH tetR-type" evidence="3">
    <location>
        <begin position="18"/>
        <end position="78"/>
    </location>
</feature>
<evidence type="ECO:0000259" key="3">
    <source>
        <dbReference type="PROSITE" id="PS50977"/>
    </source>
</evidence>
<dbReference type="Gene3D" id="1.10.357.10">
    <property type="entry name" value="Tetracycline Repressor, domain 2"/>
    <property type="match status" value="1"/>
</dbReference>
<organism evidence="4 5">
    <name type="scientific">Pseudonocardia xishanensis</name>
    <dbReference type="NCBI Taxonomy" id="630995"/>
    <lineage>
        <taxon>Bacteria</taxon>
        <taxon>Bacillati</taxon>
        <taxon>Actinomycetota</taxon>
        <taxon>Actinomycetes</taxon>
        <taxon>Pseudonocardiales</taxon>
        <taxon>Pseudonocardiaceae</taxon>
        <taxon>Pseudonocardia</taxon>
    </lineage>
</organism>
<dbReference type="SUPFAM" id="SSF46689">
    <property type="entry name" value="Homeodomain-like"/>
    <property type="match status" value="1"/>
</dbReference>
<dbReference type="Proteomes" id="UP001501598">
    <property type="component" value="Unassembled WGS sequence"/>
</dbReference>
<proteinExistence type="predicted"/>
<evidence type="ECO:0000256" key="2">
    <source>
        <dbReference type="PROSITE-ProRule" id="PRU00335"/>
    </source>
</evidence>
<evidence type="ECO:0000313" key="4">
    <source>
        <dbReference type="EMBL" id="GAA4548802.1"/>
    </source>
</evidence>
<dbReference type="InterPro" id="IPR050109">
    <property type="entry name" value="HTH-type_TetR-like_transc_reg"/>
</dbReference>
<dbReference type="InterPro" id="IPR009057">
    <property type="entry name" value="Homeodomain-like_sf"/>
</dbReference>
<protein>
    <recommendedName>
        <fullName evidence="3">HTH tetR-type domain-containing protein</fullName>
    </recommendedName>
</protein>
<gene>
    <name evidence="4" type="ORF">GCM10023175_35830</name>
</gene>
<feature type="DNA-binding region" description="H-T-H motif" evidence="2">
    <location>
        <begin position="41"/>
        <end position="60"/>
    </location>
</feature>
<dbReference type="InterPro" id="IPR001647">
    <property type="entry name" value="HTH_TetR"/>
</dbReference>
<name>A0ABP8RVL5_9PSEU</name>
<evidence type="ECO:0000256" key="1">
    <source>
        <dbReference type="ARBA" id="ARBA00023125"/>
    </source>
</evidence>
<keyword evidence="5" id="KW-1185">Reference proteome</keyword>
<keyword evidence="1 2" id="KW-0238">DNA-binding</keyword>
<dbReference type="EMBL" id="BAABGT010000041">
    <property type="protein sequence ID" value="GAA4548802.1"/>
    <property type="molecule type" value="Genomic_DNA"/>
</dbReference>
<dbReference type="PANTHER" id="PTHR30055">
    <property type="entry name" value="HTH-TYPE TRANSCRIPTIONAL REGULATOR RUTR"/>
    <property type="match status" value="1"/>
</dbReference>
<evidence type="ECO:0000313" key="5">
    <source>
        <dbReference type="Proteomes" id="UP001501598"/>
    </source>
</evidence>
<dbReference type="PROSITE" id="PS50977">
    <property type="entry name" value="HTH_TETR_2"/>
    <property type="match status" value="1"/>
</dbReference>